<dbReference type="OrthoDB" id="3261135at2"/>
<evidence type="ECO:0000259" key="2">
    <source>
        <dbReference type="Pfam" id="PF12307"/>
    </source>
</evidence>
<dbReference type="STRING" id="28445.BHQ20_11845"/>
<feature type="compositionally biased region" description="Low complexity" evidence="1">
    <location>
        <begin position="406"/>
        <end position="422"/>
    </location>
</feature>
<comment type="caution">
    <text evidence="3">The sequence shown here is derived from an EMBL/GenBank/DDBJ whole genome shotgun (WGS) entry which is preliminary data.</text>
</comment>
<gene>
    <name evidence="3" type="ORF">BST27_18555</name>
</gene>
<dbReference type="InterPro" id="IPR022081">
    <property type="entry name" value="DUF3631"/>
</dbReference>
<evidence type="ECO:0000313" key="3">
    <source>
        <dbReference type="EMBL" id="ORB00265.1"/>
    </source>
</evidence>
<dbReference type="Pfam" id="PF12307">
    <property type="entry name" value="DUF3631"/>
    <property type="match status" value="1"/>
</dbReference>
<reference evidence="3 4" key="1">
    <citation type="submission" date="2017-02" db="EMBL/GenBank/DDBJ databases">
        <title>The new phylogeny of genus Mycobacterium.</title>
        <authorList>
            <person name="Tortoli E."/>
            <person name="Trovato A."/>
            <person name="Cirillo D.M."/>
        </authorList>
    </citation>
    <scope>NUCLEOTIDE SEQUENCE [LARGE SCALE GENOMIC DNA]</scope>
    <source>
        <strain evidence="3 4">DSM 44049</strain>
    </source>
</reference>
<feature type="region of interest" description="Disordered" evidence="1">
    <location>
        <begin position="398"/>
        <end position="441"/>
    </location>
</feature>
<evidence type="ECO:0000313" key="4">
    <source>
        <dbReference type="Proteomes" id="UP000192739"/>
    </source>
</evidence>
<name>A0A1E3SEV8_MYCIE</name>
<feature type="domain" description="DUF3631" evidence="2">
    <location>
        <begin position="230"/>
        <end position="397"/>
    </location>
</feature>
<evidence type="ECO:0000256" key="1">
    <source>
        <dbReference type="SAM" id="MobiDB-lite"/>
    </source>
</evidence>
<dbReference type="Proteomes" id="UP000192739">
    <property type="component" value="Unassembled WGS sequence"/>
</dbReference>
<accession>A0A1E3SEV8</accession>
<dbReference type="RefSeq" id="WP_069419329.1">
    <property type="nucleotide sequence ID" value="NZ_CBCRZH010000050.1"/>
</dbReference>
<sequence>MADDPIARGRELAESGKYRPAQIVPFPPIRNLASAPENQTSNGAELLDAIEKWFGRFIKVTFDGDLALLALWTVHTHLARELYTTPRLQLDSTLPESGKTTVLDHFSRLCYQPVQVANLSSPALLPRLLEKGVRTLLLDEVDRSLRPDGPNVPELIGIINSGYRVGATRPVLVPVKGGGWKAEEMSTHGPVAIAGNAPNLPDDTRSRCIRILLMPDTDGTIEDSDWELIEDDAHQLRDAITQFADQVRDQAKGLVVELPAKCIGRTKEKWRPLKRVAVLAGGRWPGVADELIARALAEQDAEREAGLRNLPPGMVILTDLHSIWPDHDDLVPTRDLVGRLIAHNPDYWGERSSYGKALTERRFASLVSQASKVTSQRPGGRGPRGFLRSQFQPVWRRLRIGDTPPGESGASGETGESGADSSPSGNRMHRDNRMHRVEPDTPYPACRYCGAELILDDSINSGACMECQHSGGGQ</sequence>
<dbReference type="EMBL" id="MVHT01000054">
    <property type="protein sequence ID" value="ORB00265.1"/>
    <property type="molecule type" value="Genomic_DNA"/>
</dbReference>
<organism evidence="3 4">
    <name type="scientific">Mycobacterium intermedium</name>
    <dbReference type="NCBI Taxonomy" id="28445"/>
    <lineage>
        <taxon>Bacteria</taxon>
        <taxon>Bacillati</taxon>
        <taxon>Actinomycetota</taxon>
        <taxon>Actinomycetes</taxon>
        <taxon>Mycobacteriales</taxon>
        <taxon>Mycobacteriaceae</taxon>
        <taxon>Mycobacterium</taxon>
        <taxon>Mycobacterium simiae complex</taxon>
    </lineage>
</organism>
<dbReference type="AlphaFoldDB" id="A0A1E3SEV8"/>
<feature type="compositionally biased region" description="Basic and acidic residues" evidence="1">
    <location>
        <begin position="428"/>
        <end position="439"/>
    </location>
</feature>
<feature type="region of interest" description="Disordered" evidence="1">
    <location>
        <begin position="369"/>
        <end position="388"/>
    </location>
</feature>
<protein>
    <recommendedName>
        <fullName evidence="2">DUF3631 domain-containing protein</fullName>
    </recommendedName>
</protein>
<keyword evidence="4" id="KW-1185">Reference proteome</keyword>
<proteinExistence type="predicted"/>